<keyword evidence="5" id="KW-1185">Reference proteome</keyword>
<protein>
    <submittedName>
        <fullName evidence="4">Putative hydrolase</fullName>
    </submittedName>
</protein>
<dbReference type="InterPro" id="IPR020084">
    <property type="entry name" value="NUDIX_hydrolase_CS"/>
</dbReference>
<dbReference type="KEGG" id="rge:RGE_46340"/>
<gene>
    <name evidence="4" type="ordered locus">RGE_46340</name>
</gene>
<dbReference type="GO" id="GO:0016787">
    <property type="term" value="F:hydrolase activity"/>
    <property type="evidence" value="ECO:0007669"/>
    <property type="project" value="UniProtKB-KW"/>
</dbReference>
<dbReference type="SUPFAM" id="SSF55811">
    <property type="entry name" value="Nudix"/>
    <property type="match status" value="1"/>
</dbReference>
<evidence type="ECO:0000256" key="2">
    <source>
        <dbReference type="ARBA" id="ARBA00022801"/>
    </source>
</evidence>
<comment type="cofactor">
    <cofactor evidence="1">
        <name>Mg(2+)</name>
        <dbReference type="ChEBI" id="CHEBI:18420"/>
    </cofactor>
</comment>
<dbReference type="eggNOG" id="COG1051">
    <property type="taxonomic scope" value="Bacteria"/>
</dbReference>
<evidence type="ECO:0000259" key="3">
    <source>
        <dbReference type="PROSITE" id="PS51462"/>
    </source>
</evidence>
<organism evidence="4 5">
    <name type="scientific">Rubrivivax gelatinosus (strain NBRC 100245 / IL144)</name>
    <dbReference type="NCBI Taxonomy" id="983917"/>
    <lineage>
        <taxon>Bacteria</taxon>
        <taxon>Pseudomonadati</taxon>
        <taxon>Pseudomonadota</taxon>
        <taxon>Betaproteobacteria</taxon>
        <taxon>Burkholderiales</taxon>
        <taxon>Sphaerotilaceae</taxon>
        <taxon>Rubrivivax</taxon>
    </lineage>
</organism>
<dbReference type="Proteomes" id="UP000007883">
    <property type="component" value="Chromosome"/>
</dbReference>
<reference evidence="4 5" key="1">
    <citation type="journal article" date="2012" name="J. Bacteriol.">
        <title>Complete genome sequence of phototrophic betaproteobacterium Rubrivivax gelatinosus IL144.</title>
        <authorList>
            <person name="Nagashima S."/>
            <person name="Kamimura A."/>
            <person name="Shimizu T."/>
            <person name="Nakamura-isaki S."/>
            <person name="Aono E."/>
            <person name="Sakamoto K."/>
            <person name="Ichikawa N."/>
            <person name="Nakazawa H."/>
            <person name="Sekine M."/>
            <person name="Yamazaki S."/>
            <person name="Fujita N."/>
            <person name="Shimada K."/>
            <person name="Hanada S."/>
            <person name="Nagashima K.V.P."/>
        </authorList>
    </citation>
    <scope>NUCLEOTIDE SEQUENCE [LARGE SCALE GENOMIC DNA]</scope>
    <source>
        <strain evidence="5">NBRC 100245 / IL144</strain>
    </source>
</reference>
<evidence type="ECO:0000256" key="1">
    <source>
        <dbReference type="ARBA" id="ARBA00001946"/>
    </source>
</evidence>
<dbReference type="EMBL" id="AP012320">
    <property type="protein sequence ID" value="BAL97967.1"/>
    <property type="molecule type" value="Genomic_DNA"/>
</dbReference>
<feature type="domain" description="Nudix hydrolase" evidence="3">
    <location>
        <begin position="46"/>
        <end position="182"/>
    </location>
</feature>
<name>I0HY80_RUBGI</name>
<dbReference type="HOGENOM" id="CLU_1433505_0_0_4"/>
<dbReference type="AlphaFoldDB" id="I0HY80"/>
<dbReference type="Gene3D" id="3.90.79.10">
    <property type="entry name" value="Nucleoside Triphosphate Pyrophosphohydrolase"/>
    <property type="match status" value="1"/>
</dbReference>
<sequence>MMHDLPLAAVLAEIARARAARPDLDWAAFDRCAPVTAAHGRRWSFPWHLTASVFVVDVDGRRTLLVEHPTLGRLLQPGGHLEPGETLRQAAERELREECGDAVADAAVLGDLAVDVDLHAIPPNPRRGEPGHLHLDFCFLARLPAEVQSGGELPTRWLALDAEPVRGQARLARIASRLSLDQSPGYRGG</sequence>
<dbReference type="PROSITE" id="PS51462">
    <property type="entry name" value="NUDIX"/>
    <property type="match status" value="1"/>
</dbReference>
<dbReference type="InterPro" id="IPR000086">
    <property type="entry name" value="NUDIX_hydrolase_dom"/>
</dbReference>
<proteinExistence type="predicted"/>
<dbReference type="PATRIC" id="fig|983917.3.peg.4515"/>
<dbReference type="InterPro" id="IPR015797">
    <property type="entry name" value="NUDIX_hydrolase-like_dom_sf"/>
</dbReference>
<dbReference type="PANTHER" id="PTHR43736">
    <property type="entry name" value="ADP-RIBOSE PYROPHOSPHATASE"/>
    <property type="match status" value="1"/>
</dbReference>
<dbReference type="Pfam" id="PF00293">
    <property type="entry name" value="NUDIX"/>
    <property type="match status" value="1"/>
</dbReference>
<keyword evidence="2 4" id="KW-0378">Hydrolase</keyword>
<evidence type="ECO:0000313" key="4">
    <source>
        <dbReference type="EMBL" id="BAL97967.1"/>
    </source>
</evidence>
<dbReference type="CDD" id="cd03674">
    <property type="entry name" value="NUDIX_Hydrolase"/>
    <property type="match status" value="1"/>
</dbReference>
<dbReference type="PANTHER" id="PTHR43736:SF1">
    <property type="entry name" value="DIHYDRONEOPTERIN TRIPHOSPHATE DIPHOSPHATASE"/>
    <property type="match status" value="1"/>
</dbReference>
<dbReference type="PROSITE" id="PS00893">
    <property type="entry name" value="NUDIX_BOX"/>
    <property type="match status" value="1"/>
</dbReference>
<evidence type="ECO:0000313" key="5">
    <source>
        <dbReference type="Proteomes" id="UP000007883"/>
    </source>
</evidence>
<accession>I0HY80</accession>
<dbReference type="STRING" id="983917.RGE_46340"/>